<evidence type="ECO:0000256" key="3">
    <source>
        <dbReference type="ARBA" id="ARBA00022746"/>
    </source>
</evidence>
<protein>
    <recommendedName>
        <fullName evidence="2">15-cis-phytoene synthase</fullName>
        <ecNumber evidence="2">2.5.1.32</ecNumber>
    </recommendedName>
</protein>
<keyword evidence="5" id="KW-1185">Reference proteome</keyword>
<dbReference type="EC" id="2.5.1.32" evidence="2"/>
<dbReference type="AlphaFoldDB" id="A0A835GYD4"/>
<dbReference type="OrthoDB" id="6600518at2759"/>
<proteinExistence type="predicted"/>
<reference evidence="4 5" key="1">
    <citation type="submission" date="2020-10" db="EMBL/GenBank/DDBJ databases">
        <title>The Coptis chinensis genome and diversification of protoberbering-type alkaloids.</title>
        <authorList>
            <person name="Wang B."/>
            <person name="Shu S."/>
            <person name="Song C."/>
            <person name="Liu Y."/>
        </authorList>
    </citation>
    <scope>NUCLEOTIDE SEQUENCE [LARGE SCALE GENOMIC DNA]</scope>
    <source>
        <strain evidence="4">HL-2020</strain>
        <tissue evidence="4">Leaf</tissue>
    </source>
</reference>
<dbReference type="GO" id="GO:0016117">
    <property type="term" value="P:carotenoid biosynthetic process"/>
    <property type="evidence" value="ECO:0007669"/>
    <property type="project" value="UniProtKB-KW"/>
</dbReference>
<dbReference type="Proteomes" id="UP000631114">
    <property type="component" value="Unassembled WGS sequence"/>
</dbReference>
<dbReference type="Pfam" id="PF00494">
    <property type="entry name" value="SQS_PSY"/>
    <property type="match status" value="1"/>
</dbReference>
<dbReference type="PANTHER" id="PTHR31480">
    <property type="entry name" value="BIFUNCTIONAL LYCOPENE CYCLASE/PHYTOENE SYNTHASE"/>
    <property type="match status" value="1"/>
</dbReference>
<evidence type="ECO:0000256" key="2">
    <source>
        <dbReference type="ARBA" id="ARBA00012396"/>
    </source>
</evidence>
<dbReference type="InterPro" id="IPR008949">
    <property type="entry name" value="Isoprenoid_synthase_dom_sf"/>
</dbReference>
<comment type="catalytic activity">
    <reaction evidence="1">
        <text>2 (2E,6E,10E)-geranylgeranyl diphosphate = 15-cis-phytoene + 2 diphosphate</text>
        <dbReference type="Rhea" id="RHEA:34475"/>
        <dbReference type="ChEBI" id="CHEBI:27787"/>
        <dbReference type="ChEBI" id="CHEBI:33019"/>
        <dbReference type="ChEBI" id="CHEBI:58756"/>
        <dbReference type="EC" id="2.5.1.32"/>
    </reaction>
</comment>
<organism evidence="4 5">
    <name type="scientific">Coptis chinensis</name>
    <dbReference type="NCBI Taxonomy" id="261450"/>
    <lineage>
        <taxon>Eukaryota</taxon>
        <taxon>Viridiplantae</taxon>
        <taxon>Streptophyta</taxon>
        <taxon>Embryophyta</taxon>
        <taxon>Tracheophyta</taxon>
        <taxon>Spermatophyta</taxon>
        <taxon>Magnoliopsida</taxon>
        <taxon>Ranunculales</taxon>
        <taxon>Ranunculaceae</taxon>
        <taxon>Coptidoideae</taxon>
        <taxon>Coptis</taxon>
    </lineage>
</organism>
<dbReference type="SUPFAM" id="SSF48576">
    <property type="entry name" value="Terpenoid synthases"/>
    <property type="match status" value="1"/>
</dbReference>
<gene>
    <name evidence="4" type="ORF">IFM89_008212</name>
</gene>
<dbReference type="Gene3D" id="1.10.600.10">
    <property type="entry name" value="Farnesyl Diphosphate Synthase"/>
    <property type="match status" value="1"/>
</dbReference>
<comment type="caution">
    <text evidence="4">The sequence shown here is derived from an EMBL/GenBank/DDBJ whole genome shotgun (WGS) entry which is preliminary data.</text>
</comment>
<dbReference type="InterPro" id="IPR002060">
    <property type="entry name" value="Squ/phyt_synthse"/>
</dbReference>
<evidence type="ECO:0000313" key="4">
    <source>
        <dbReference type="EMBL" id="KAF9588198.1"/>
    </source>
</evidence>
<name>A0A835GYD4_9MAGN</name>
<keyword evidence="3" id="KW-0125">Carotenoid biosynthesis</keyword>
<evidence type="ECO:0000313" key="5">
    <source>
        <dbReference type="Proteomes" id="UP000631114"/>
    </source>
</evidence>
<dbReference type="GO" id="GO:0046905">
    <property type="term" value="F:15-cis-phytoene synthase activity"/>
    <property type="evidence" value="ECO:0007669"/>
    <property type="project" value="UniProtKB-EC"/>
</dbReference>
<dbReference type="EMBL" id="JADFTS010000009">
    <property type="protein sequence ID" value="KAF9588198.1"/>
    <property type="molecule type" value="Genomic_DNA"/>
</dbReference>
<evidence type="ECO:0000256" key="1">
    <source>
        <dbReference type="ARBA" id="ARBA00001805"/>
    </source>
</evidence>
<sequence>MKDSWTVPESRPTYLQEAYERCTHTFPARDKNIYQAWCRRTDDLVDEPNAIDVGVDVLDRWEERLQDIFNGRPHDILDAALTDTVYKFPIDIKPFKDLIDGMRMDITKCRYENFEELYQYCYHVAVAPGLMVVPSVELQPEPLRKLYDTVLYVCIAVQITNILRDVKEE</sequence>
<accession>A0A835GYD4</accession>